<dbReference type="PRINTS" id="PR00364">
    <property type="entry name" value="DISEASERSIST"/>
</dbReference>
<dbReference type="GO" id="GO:0003677">
    <property type="term" value="F:DNA binding"/>
    <property type="evidence" value="ECO:0007669"/>
    <property type="project" value="UniProtKB-KW"/>
</dbReference>
<dbReference type="SUPFAM" id="SSF52540">
    <property type="entry name" value="P-loop containing nucleoside triphosphate hydrolases"/>
    <property type="match status" value="1"/>
</dbReference>
<dbReference type="InterPro" id="IPR019734">
    <property type="entry name" value="TPR_rpt"/>
</dbReference>
<dbReference type="InterPro" id="IPR027417">
    <property type="entry name" value="P-loop_NTPase"/>
</dbReference>
<dbReference type="SUPFAM" id="SSF48452">
    <property type="entry name" value="TPR-like"/>
    <property type="match status" value="3"/>
</dbReference>
<comment type="caution">
    <text evidence="2">The sequence shown here is derived from an EMBL/GenBank/DDBJ whole genome shotgun (WGS) entry which is preliminary data.</text>
</comment>
<organism evidence="2 3">
    <name type="scientific">Armatimonas rosea</name>
    <dbReference type="NCBI Taxonomy" id="685828"/>
    <lineage>
        <taxon>Bacteria</taxon>
        <taxon>Bacillati</taxon>
        <taxon>Armatimonadota</taxon>
        <taxon>Armatimonadia</taxon>
        <taxon>Armatimonadales</taxon>
        <taxon>Armatimonadaceae</taxon>
        <taxon>Armatimonas</taxon>
    </lineage>
</organism>
<protein>
    <submittedName>
        <fullName evidence="2">Putative ATPase/DNA-binding SARP family transcriptional activator</fullName>
    </submittedName>
</protein>
<dbReference type="SUPFAM" id="SSF81901">
    <property type="entry name" value="HCP-like"/>
    <property type="match status" value="1"/>
</dbReference>
<dbReference type="PANTHER" id="PTHR47691:SF3">
    <property type="entry name" value="HTH-TYPE TRANSCRIPTIONAL REGULATOR RV0890C-RELATED"/>
    <property type="match status" value="1"/>
</dbReference>
<dbReference type="Gene3D" id="1.25.40.10">
    <property type="entry name" value="Tetratricopeptide repeat domain"/>
    <property type="match status" value="3"/>
</dbReference>
<dbReference type="InterPro" id="IPR011990">
    <property type="entry name" value="TPR-like_helical_dom_sf"/>
</dbReference>
<name>A0A7W9SLY7_ARMRO</name>
<sequence length="1116" mass="123314">MPESLSLRFFGPPQVSVQGEPLPRLRSRKGLQLLALLALRNGAAVERDFLIGTLWPESDGPAGQESLRKTLGDLRTALGSESERLSTPRRGTLQLSLAGEVFCDTVAFDAAITRWEKSGDLVQAEWAASLYRGPFLEGSPEDWVLRERQLREENAQAVLELLARRALESGDTTRALALGRRAEKIDPLRESVQRLLYQALTDGGDYPAALRAFRDFRVRLHEATHLGPDPQTLSLLQTLASTPRRLPQPALAHSEVSTAPTTSAGLRHFPHFFTPLRGRAPEQARLKELLQSAPLTTLVGMGGIGKTRLAVAATQGWPSAVFVDLTPLPRTAPPEAVLEALFRAVGVAGADALTRLQERVQESELLLVLDNGEPVLASLRNALAQLLQPSQRARFLVTSREPLRLRGERVLRLEPLDSTEAQALFYERAEAVGVTLRTDESETIAAICQRLAGLPLAIELAAARVALLSPAQLLERLAVPLRLLSGADLDLPERQRSLRAVLEDSCTLLEPQERAGLEALSVFVGPFRLDDAEAVLEPGHECLDILEALHHASLLVARQTGWTFLQPVRDFASEGLASAPSRERAARIRHAQYQARLAEEALRQIHQGIPAAERRLWECAEDRAAAFAWAESAGETELAAHLAWSHAAYLHDARRHREAEGLLKRGLTLTQNPTLQQDLGEAVAWLQLELGAIDRAQEWLVKATTLAPPTSSLLHLTSLLAFFQGRNTEARTPLWTAFELALSQENPLGGVQLLQSYVNRVRRSADPALLAALPEELEGAQRRIEELRSKEPARPTTLKALAFLHQLQGDPQNAVLLFERAIALYEDQSQPESVADARLQLARILFRTDQPEAAEAAILAAAQGHRSLGNEEAARQVLVNGLCFAKFTRWFGQALRLRAALAPELEILDPTYRARTTLFEGCVLMRQDTPEEARACLLDAAARFRWLGDPQTETVLRRLAAWTYIDEGDLERAEAEARRLLGKESTLYQEENEQRGVFLAECLRRRGRQEDAFAVLAPLVTIPEARLSRGLCWLAQGQLSLAEREFQTICTLGETAVSIEWFAYASLGLAQLAQEQGHASTARRGYEAVLARARRAEDRVGEKLARTAQERLEPKK</sequence>
<dbReference type="AlphaFoldDB" id="A0A7W9SLY7"/>
<dbReference type="InterPro" id="IPR016032">
    <property type="entry name" value="Sig_transdc_resp-reg_C-effctor"/>
</dbReference>
<keyword evidence="3" id="KW-1185">Reference proteome</keyword>
<proteinExistence type="predicted"/>
<dbReference type="InterPro" id="IPR036388">
    <property type="entry name" value="WH-like_DNA-bd_sf"/>
</dbReference>
<dbReference type="Gene3D" id="1.10.10.10">
    <property type="entry name" value="Winged helix-like DNA-binding domain superfamily/Winged helix DNA-binding domain"/>
    <property type="match status" value="1"/>
</dbReference>
<dbReference type="Pfam" id="PF03704">
    <property type="entry name" value="BTAD"/>
    <property type="match status" value="1"/>
</dbReference>
<evidence type="ECO:0000313" key="2">
    <source>
        <dbReference type="EMBL" id="MBB6049086.1"/>
    </source>
</evidence>
<dbReference type="PANTHER" id="PTHR47691">
    <property type="entry name" value="REGULATOR-RELATED"/>
    <property type="match status" value="1"/>
</dbReference>
<dbReference type="InterPro" id="IPR005158">
    <property type="entry name" value="BTAD"/>
</dbReference>
<dbReference type="SMART" id="SM00028">
    <property type="entry name" value="TPR"/>
    <property type="match status" value="3"/>
</dbReference>
<evidence type="ECO:0000259" key="1">
    <source>
        <dbReference type="SMART" id="SM01043"/>
    </source>
</evidence>
<dbReference type="Gene3D" id="3.40.50.300">
    <property type="entry name" value="P-loop containing nucleotide triphosphate hydrolases"/>
    <property type="match status" value="1"/>
</dbReference>
<accession>A0A7W9SLY7</accession>
<feature type="domain" description="Bacterial transcriptional activator" evidence="1">
    <location>
        <begin position="103"/>
        <end position="240"/>
    </location>
</feature>
<dbReference type="RefSeq" id="WP_184192705.1">
    <property type="nucleotide sequence ID" value="NZ_JACHGW010000001.1"/>
</dbReference>
<dbReference type="SMART" id="SM01043">
    <property type="entry name" value="BTAD"/>
    <property type="match status" value="1"/>
</dbReference>
<keyword evidence="2" id="KW-0238">DNA-binding</keyword>
<gene>
    <name evidence="2" type="ORF">HNQ39_000848</name>
</gene>
<reference evidence="2 3" key="1">
    <citation type="submission" date="2020-08" db="EMBL/GenBank/DDBJ databases">
        <title>Genomic Encyclopedia of Type Strains, Phase IV (KMG-IV): sequencing the most valuable type-strain genomes for metagenomic binning, comparative biology and taxonomic classification.</title>
        <authorList>
            <person name="Goeker M."/>
        </authorList>
    </citation>
    <scope>NUCLEOTIDE SEQUENCE [LARGE SCALE GENOMIC DNA]</scope>
    <source>
        <strain evidence="2 3">DSM 23562</strain>
    </source>
</reference>
<dbReference type="SUPFAM" id="SSF46894">
    <property type="entry name" value="C-terminal effector domain of the bipartite response regulators"/>
    <property type="match status" value="1"/>
</dbReference>
<dbReference type="Proteomes" id="UP000520814">
    <property type="component" value="Unassembled WGS sequence"/>
</dbReference>
<dbReference type="EMBL" id="JACHGW010000001">
    <property type="protein sequence ID" value="MBB6049086.1"/>
    <property type="molecule type" value="Genomic_DNA"/>
</dbReference>
<evidence type="ECO:0000313" key="3">
    <source>
        <dbReference type="Proteomes" id="UP000520814"/>
    </source>
</evidence>
<dbReference type="GO" id="GO:0006355">
    <property type="term" value="P:regulation of DNA-templated transcription"/>
    <property type="evidence" value="ECO:0007669"/>
    <property type="project" value="InterPro"/>
</dbReference>